<evidence type="ECO:0000256" key="1">
    <source>
        <dbReference type="ARBA" id="ARBA00004442"/>
    </source>
</evidence>
<evidence type="ECO:0000256" key="8">
    <source>
        <dbReference type="ARBA" id="ARBA00023237"/>
    </source>
</evidence>
<dbReference type="PANTHER" id="PTHR12815:SF47">
    <property type="entry name" value="TRANSLOCATION AND ASSEMBLY MODULE SUBUNIT TAMA"/>
    <property type="match status" value="1"/>
</dbReference>
<evidence type="ECO:0000313" key="16">
    <source>
        <dbReference type="Proteomes" id="UP001269819"/>
    </source>
</evidence>
<accession>A0ABU3VTR0</accession>
<keyword evidence="7" id="KW-0472">Membrane</keyword>
<protein>
    <recommendedName>
        <fullName evidence="3">Translocation and assembly module subunit TamA</fullName>
    </recommendedName>
    <alternativeName>
        <fullName evidence="9">Autotransporter assembly factor TamA</fullName>
    </alternativeName>
</protein>
<evidence type="ECO:0000259" key="13">
    <source>
        <dbReference type="Pfam" id="PF07244"/>
    </source>
</evidence>
<dbReference type="InterPro" id="IPR010827">
    <property type="entry name" value="BamA/TamA_POTRA"/>
</dbReference>
<dbReference type="EMBL" id="JAWIIJ010000002">
    <property type="protein sequence ID" value="MDV2077648.1"/>
    <property type="molecule type" value="Genomic_DNA"/>
</dbReference>
<dbReference type="InterPro" id="IPR000184">
    <property type="entry name" value="Bac_surfAg_D15"/>
</dbReference>
<feature type="chain" id="PRO_5045725429" description="Translocation and assembly module subunit TamA" evidence="11">
    <location>
        <begin position="36"/>
        <end position="588"/>
    </location>
</feature>
<evidence type="ECO:0000256" key="11">
    <source>
        <dbReference type="SAM" id="SignalP"/>
    </source>
</evidence>
<comment type="caution">
    <text evidence="15">The sequence shown here is derived from an EMBL/GenBank/DDBJ whole genome shotgun (WGS) entry which is preliminary data.</text>
</comment>
<evidence type="ECO:0000256" key="9">
    <source>
        <dbReference type="ARBA" id="ARBA00033063"/>
    </source>
</evidence>
<feature type="domain" description="POTRA" evidence="13">
    <location>
        <begin position="202"/>
        <end position="271"/>
    </location>
</feature>
<gene>
    <name evidence="15" type="ORF">RYS15_03095</name>
</gene>
<keyword evidence="5" id="KW-0812">Transmembrane</keyword>
<keyword evidence="4" id="KW-1134">Transmembrane beta strand</keyword>
<proteinExistence type="inferred from homology"/>
<dbReference type="Gene3D" id="2.40.160.50">
    <property type="entry name" value="membrane protein fhac: a member of the omp85/tpsb transporter family"/>
    <property type="match status" value="1"/>
</dbReference>
<dbReference type="PANTHER" id="PTHR12815">
    <property type="entry name" value="SORTING AND ASSEMBLY MACHINERY SAMM50 PROTEIN FAMILY MEMBER"/>
    <property type="match status" value="1"/>
</dbReference>
<organism evidence="15 16">
    <name type="scientific">Marinobacter xestospongiae</name>
    <dbReference type="NCBI Taxonomy" id="994319"/>
    <lineage>
        <taxon>Bacteria</taxon>
        <taxon>Pseudomonadati</taxon>
        <taxon>Pseudomonadota</taxon>
        <taxon>Gammaproteobacteria</taxon>
        <taxon>Pseudomonadales</taxon>
        <taxon>Marinobacteraceae</taxon>
        <taxon>Marinobacter</taxon>
    </lineage>
</organism>
<evidence type="ECO:0000259" key="14">
    <source>
        <dbReference type="Pfam" id="PF17243"/>
    </source>
</evidence>
<keyword evidence="8" id="KW-0998">Cell outer membrane</keyword>
<dbReference type="Pfam" id="PF17243">
    <property type="entry name" value="POTRA_TamA_1"/>
    <property type="match status" value="1"/>
</dbReference>
<comment type="subunit">
    <text evidence="10">Interacts with TamB to form the translocation and assembly module (TAM).</text>
</comment>
<evidence type="ECO:0000256" key="3">
    <source>
        <dbReference type="ARBA" id="ARBA00015419"/>
    </source>
</evidence>
<dbReference type="Pfam" id="PF07244">
    <property type="entry name" value="POTRA"/>
    <property type="match status" value="1"/>
</dbReference>
<reference evidence="15 16" key="1">
    <citation type="submission" date="2023-10" db="EMBL/GenBank/DDBJ databases">
        <title>Characteristics and mechanism of a salt-tolerant marine origin heterotrophic nitrifying- aerobic denitrifying bacteria Marinobacter xestospongiae HN1.</title>
        <authorList>
            <person name="Qi R."/>
        </authorList>
    </citation>
    <scope>NUCLEOTIDE SEQUENCE [LARGE SCALE GENOMIC DNA]</scope>
    <source>
        <strain evidence="15 16">HN1</strain>
    </source>
</reference>
<feature type="domain" description="TamA POTRA" evidence="14">
    <location>
        <begin position="40"/>
        <end position="110"/>
    </location>
</feature>
<comment type="similarity">
    <text evidence="2">Belongs to the TamA family.</text>
</comment>
<sequence length="588" mass="65814">MFSRQPGAAQRSLRRFAVRCLAGLAGALLAAIASAQQVLVEVQGDYGNLQDNAEAFIGDVEGRSEQRLRRYIPTAVGQVEQALKALGYYQPTIESQMFEDTELPTVLLTVIPGEPVRVRTVNVTIRGAAQDDPFFLPVLPEKPAVGDVLNHGHYDALRQTIRNRSLILGYFDGEFTKRTLLVDPENHTADIELEFVSGERFRLGEVTFDGGDEFDRSLLDRFVEIESGDYYHADKIAELSGDLSNSGYFAEVLVDAPQEDAVDRVIPVSVRVRARDPRSVSAGVGYSTDVGPRLRGTWREHWINEQGHRRGAETELAKPRQSISGWYEIPLDPPMTDLWRFSSGYLREDIEDVESERLTFGQQWQHEKDNGWLQILSLRWEGERYSIGGEETNRSYLLLPGIGYSKLRADSPLDPSRGYRVQFDLTGAHREVFSTADVLHLNVLVKGLITFADKHRLLTRFQFGGVATNDFDEVPPSLRFFAGGDQSVRGYGYETLSPEDREGVSVGGRYLMAGSVEYQYTIADRWRLAAFFDRGNAIDDLFDPLATGVGAGIRWISPVGPLRLDIAKGLDPEFGGDWRLHFSMGPEL</sequence>
<evidence type="ECO:0000256" key="5">
    <source>
        <dbReference type="ARBA" id="ARBA00022692"/>
    </source>
</evidence>
<keyword evidence="16" id="KW-1185">Reference proteome</keyword>
<dbReference type="RefSeq" id="WP_316972550.1">
    <property type="nucleotide sequence ID" value="NZ_JAWIIJ010000002.1"/>
</dbReference>
<dbReference type="InterPro" id="IPR035243">
    <property type="entry name" value="TamA_POTRA_Dom_1"/>
</dbReference>
<evidence type="ECO:0000256" key="7">
    <source>
        <dbReference type="ARBA" id="ARBA00023136"/>
    </source>
</evidence>
<dbReference type="InterPro" id="IPR039910">
    <property type="entry name" value="D15-like"/>
</dbReference>
<evidence type="ECO:0000259" key="12">
    <source>
        <dbReference type="Pfam" id="PF01103"/>
    </source>
</evidence>
<dbReference type="Gene3D" id="3.10.20.310">
    <property type="entry name" value="membrane protein fhac"/>
    <property type="match status" value="3"/>
</dbReference>
<dbReference type="Proteomes" id="UP001269819">
    <property type="component" value="Unassembled WGS sequence"/>
</dbReference>
<feature type="domain" description="Bacterial surface antigen (D15)" evidence="12">
    <location>
        <begin position="356"/>
        <end position="585"/>
    </location>
</feature>
<evidence type="ECO:0000256" key="10">
    <source>
        <dbReference type="ARBA" id="ARBA00093548"/>
    </source>
</evidence>
<name>A0ABU3VTR0_9GAMM</name>
<keyword evidence="6 11" id="KW-0732">Signal</keyword>
<dbReference type="Pfam" id="PF01103">
    <property type="entry name" value="Omp85"/>
    <property type="match status" value="1"/>
</dbReference>
<evidence type="ECO:0000313" key="15">
    <source>
        <dbReference type="EMBL" id="MDV2077648.1"/>
    </source>
</evidence>
<evidence type="ECO:0000256" key="2">
    <source>
        <dbReference type="ARBA" id="ARBA00010248"/>
    </source>
</evidence>
<feature type="signal peptide" evidence="11">
    <location>
        <begin position="1"/>
        <end position="35"/>
    </location>
</feature>
<evidence type="ECO:0000256" key="4">
    <source>
        <dbReference type="ARBA" id="ARBA00022452"/>
    </source>
</evidence>
<evidence type="ECO:0000256" key="6">
    <source>
        <dbReference type="ARBA" id="ARBA00022729"/>
    </source>
</evidence>
<comment type="subcellular location">
    <subcellularLocation>
        <location evidence="1">Cell outer membrane</location>
    </subcellularLocation>
</comment>